<evidence type="ECO:0000256" key="1">
    <source>
        <dbReference type="SAM" id="Phobius"/>
    </source>
</evidence>
<name>A0A016UAB0_9BILA</name>
<organism evidence="2 3">
    <name type="scientific">Ancylostoma ceylanicum</name>
    <dbReference type="NCBI Taxonomy" id="53326"/>
    <lineage>
        <taxon>Eukaryota</taxon>
        <taxon>Metazoa</taxon>
        <taxon>Ecdysozoa</taxon>
        <taxon>Nematoda</taxon>
        <taxon>Chromadorea</taxon>
        <taxon>Rhabditida</taxon>
        <taxon>Rhabditina</taxon>
        <taxon>Rhabditomorpha</taxon>
        <taxon>Strongyloidea</taxon>
        <taxon>Ancylostomatidae</taxon>
        <taxon>Ancylostomatinae</taxon>
        <taxon>Ancylostoma</taxon>
    </lineage>
</organism>
<reference evidence="3" key="1">
    <citation type="journal article" date="2015" name="Nat. Genet.">
        <title>The genome and transcriptome of the zoonotic hookworm Ancylostoma ceylanicum identify infection-specific gene families.</title>
        <authorList>
            <person name="Schwarz E.M."/>
            <person name="Hu Y."/>
            <person name="Antoshechkin I."/>
            <person name="Miller M.M."/>
            <person name="Sternberg P.W."/>
            <person name="Aroian R.V."/>
        </authorList>
    </citation>
    <scope>NUCLEOTIDE SEQUENCE</scope>
    <source>
        <strain evidence="3">HY135</strain>
    </source>
</reference>
<comment type="caution">
    <text evidence="2">The sequence shown here is derived from an EMBL/GenBank/DDBJ whole genome shotgun (WGS) entry which is preliminary data.</text>
</comment>
<accession>A0A016UAB0</accession>
<dbReference type="AlphaFoldDB" id="A0A016UAB0"/>
<dbReference type="Proteomes" id="UP000024635">
    <property type="component" value="Unassembled WGS sequence"/>
</dbReference>
<evidence type="ECO:0000313" key="2">
    <source>
        <dbReference type="EMBL" id="EYC11792.1"/>
    </source>
</evidence>
<proteinExistence type="predicted"/>
<sequence>MLFFCFDFFSFSLVYSLQWLIVFFVFQSNNVPDGPRCPSTSLVSYSVPRTHMMRETMERRPLKNYG</sequence>
<keyword evidence="3" id="KW-1185">Reference proteome</keyword>
<keyword evidence="1" id="KW-1133">Transmembrane helix</keyword>
<keyword evidence="1" id="KW-0472">Membrane</keyword>
<feature type="transmembrane region" description="Helical" evidence="1">
    <location>
        <begin position="6"/>
        <end position="26"/>
    </location>
</feature>
<gene>
    <name evidence="2" type="primary">Acey_s0049.g1771</name>
    <name evidence="2" type="ORF">Y032_0049g1771</name>
</gene>
<evidence type="ECO:0000313" key="3">
    <source>
        <dbReference type="Proteomes" id="UP000024635"/>
    </source>
</evidence>
<keyword evidence="1" id="KW-0812">Transmembrane</keyword>
<protein>
    <submittedName>
        <fullName evidence="2">Uncharacterized protein</fullName>
    </submittedName>
</protein>
<dbReference type="EMBL" id="JARK01001385">
    <property type="protein sequence ID" value="EYC11792.1"/>
    <property type="molecule type" value="Genomic_DNA"/>
</dbReference>